<organism evidence="3 4">
    <name type="scientific">Candidatus Limisoma faecipullorum</name>
    <dbReference type="NCBI Taxonomy" id="2840854"/>
    <lineage>
        <taxon>Bacteria</taxon>
        <taxon>Pseudomonadati</taxon>
        <taxon>Bacteroidota</taxon>
        <taxon>Bacteroidia</taxon>
        <taxon>Bacteroidales</taxon>
        <taxon>Candidatus Limisoma</taxon>
    </lineage>
</organism>
<dbReference type="Pfam" id="PF07581">
    <property type="entry name" value="Glug"/>
    <property type="match status" value="1"/>
</dbReference>
<evidence type="ECO:0000259" key="2">
    <source>
        <dbReference type="Pfam" id="PF07581"/>
    </source>
</evidence>
<evidence type="ECO:0000313" key="3">
    <source>
        <dbReference type="EMBL" id="MBO8475497.1"/>
    </source>
</evidence>
<dbReference type="EMBL" id="JADIMC010000010">
    <property type="protein sequence ID" value="MBO8475497.1"/>
    <property type="molecule type" value="Genomic_DNA"/>
</dbReference>
<gene>
    <name evidence="3" type="ORF">IAB88_00720</name>
</gene>
<dbReference type="Gene3D" id="2.160.20.110">
    <property type="match status" value="2"/>
</dbReference>
<accession>A0A9D9ING5</accession>
<comment type="caution">
    <text evidence="3">The sequence shown here is derived from an EMBL/GenBank/DDBJ whole genome shotgun (WGS) entry which is preliminary data.</text>
</comment>
<feature type="domain" description="GLUG" evidence="2">
    <location>
        <begin position="291"/>
        <end position="314"/>
    </location>
</feature>
<evidence type="ECO:0000313" key="4">
    <source>
        <dbReference type="Proteomes" id="UP000823598"/>
    </source>
</evidence>
<dbReference type="InterPro" id="IPR011493">
    <property type="entry name" value="GLUG"/>
</dbReference>
<dbReference type="AlphaFoldDB" id="A0A9D9ING5"/>
<feature type="chain" id="PRO_5039402142" description="GLUG domain-containing protein" evidence="1">
    <location>
        <begin position="21"/>
        <end position="993"/>
    </location>
</feature>
<dbReference type="Proteomes" id="UP000823598">
    <property type="component" value="Unassembled WGS sequence"/>
</dbReference>
<reference evidence="3" key="1">
    <citation type="submission" date="2020-10" db="EMBL/GenBank/DDBJ databases">
        <authorList>
            <person name="Gilroy R."/>
        </authorList>
    </citation>
    <scope>NUCLEOTIDE SEQUENCE</scope>
    <source>
        <strain evidence="3">6919</strain>
    </source>
</reference>
<proteinExistence type="predicted"/>
<sequence>MRNLFLLTTSLLLTAITAPAQSIGLTGNGTETNPYLINDKDDLTTLASAVNNSTAEENAGAFSGTYFRLEANIDMDGVEFTPIGNDFQHTFGGIFDGNGKTLSNLSVSTGENGYAGLFGRVSETGIIKNLTIKDAEITTSGLCAGGVAGDCNGKISGCIVENVRITNTYQLTGGIAGLLKGTAENVTVSGYIEGAENSVGGIAGQNSSTISNAFCSAEVVSNATGYSCSVGGISGVCYLQDALITGCCFTGTVTAENDNLFCGGITGNLYKGRIEKSFNLGTCDGTEGYSVAIGGIAGRTDDGSIKDCYNSGRILLPYGSTTIGGIAGIVHDDESHTVISNCYNIGAIVFDDYFYDPSTQTIELFGTVSENAEISNVYFDKQMSAYNSTSDAGLPTSEMASASGLPGFTTGVWVFEEGMYPRLSGLEDSDAAIASAAAIMLAGEETIKSVSKDFALSDRAEWFVENDGELSKEGKGLRIDGFSTILNGEFASDIIVCKKGQYSRHTTINTANIPFEGDGTELSPYLVKTATDLITMAEATNLYGETYAGKYFRMTTDIDFQSATFDGISSDEFGSKPFAGIFDGDGHSIHNMEINKVAFDSDGNIDIWSSFGYGGLFGQLANGGVVRNLTIADDCKFTFHYLSGAVVGYNDGLIENCANHADIEAYSYNTGGITGNNLSNGIVRGCINTGNITASQWAVGGIAGSAEGIIECCMNTGTIESVTRGEDTGYALGGITGSLYAATLTDVVNAGTVKASAETGGITANGDTESSITNAVNYGMVYADDNTAGAIIGTYPEMKSVSNAIYDNSLQTITATADGDAKGAAGVPSANMGQATEGFNAGIWSSAENQYPYLSRFGNIEEATGAANAIILFAEGENSGNINTATRLGNATGLSWSLSGNGCFTIDGSTLTPVSKGEETLTAKCGKYVKEIRINTEKSAGINTAYSSKTAVKKEYFTATGIKAEYPQPGEFYIVSTTYNDGTTDTSKIIYQE</sequence>
<evidence type="ECO:0000256" key="1">
    <source>
        <dbReference type="SAM" id="SignalP"/>
    </source>
</evidence>
<feature type="signal peptide" evidence="1">
    <location>
        <begin position="1"/>
        <end position="20"/>
    </location>
</feature>
<reference evidence="3" key="2">
    <citation type="journal article" date="2021" name="PeerJ">
        <title>Extensive microbial diversity within the chicken gut microbiome revealed by metagenomics and culture.</title>
        <authorList>
            <person name="Gilroy R."/>
            <person name="Ravi A."/>
            <person name="Getino M."/>
            <person name="Pursley I."/>
            <person name="Horton D.L."/>
            <person name="Alikhan N.F."/>
            <person name="Baker D."/>
            <person name="Gharbi K."/>
            <person name="Hall N."/>
            <person name="Watson M."/>
            <person name="Adriaenssens E.M."/>
            <person name="Foster-Nyarko E."/>
            <person name="Jarju S."/>
            <person name="Secka A."/>
            <person name="Antonio M."/>
            <person name="Oren A."/>
            <person name="Chaudhuri R.R."/>
            <person name="La Ragione R."/>
            <person name="Hildebrand F."/>
            <person name="Pallen M.J."/>
        </authorList>
    </citation>
    <scope>NUCLEOTIDE SEQUENCE</scope>
    <source>
        <strain evidence="3">6919</strain>
    </source>
</reference>
<keyword evidence="1" id="KW-0732">Signal</keyword>
<protein>
    <recommendedName>
        <fullName evidence="2">GLUG domain-containing protein</fullName>
    </recommendedName>
</protein>
<name>A0A9D9ING5_9BACT</name>